<dbReference type="PANTHER" id="PTHR14905">
    <property type="entry name" value="NG37"/>
    <property type="match status" value="1"/>
</dbReference>
<keyword evidence="5" id="KW-1185">Reference proteome</keyword>
<sequence>MFDDLLQVREGAKKIFQTVLQQRDKLIHNYILVPFHDPYLGKIINTTDAAYFMHQLAEVHVHGGGDCPEKTLTDFVAIVNRLDMDRVVKANWNSIVNVRRDRWTPQIWPASLIGTAFCSVD</sequence>
<reference evidence="6" key="1">
    <citation type="submission" date="2020-12" db="UniProtKB">
        <authorList>
            <consortium name="WormBaseParasite"/>
        </authorList>
    </citation>
    <scope>IDENTIFICATION</scope>
    <source>
        <strain evidence="6">MHco3</strain>
    </source>
</reference>
<dbReference type="Pfam" id="PF25106">
    <property type="entry name" value="VWA_4"/>
    <property type="match status" value="1"/>
</dbReference>
<evidence type="ECO:0000313" key="5">
    <source>
        <dbReference type="Proteomes" id="UP000025227"/>
    </source>
</evidence>
<organism evidence="5 6">
    <name type="scientific">Haemonchus contortus</name>
    <name type="common">Barber pole worm</name>
    <dbReference type="NCBI Taxonomy" id="6289"/>
    <lineage>
        <taxon>Eukaryota</taxon>
        <taxon>Metazoa</taxon>
        <taxon>Ecdysozoa</taxon>
        <taxon>Nematoda</taxon>
        <taxon>Chromadorea</taxon>
        <taxon>Rhabditida</taxon>
        <taxon>Rhabditina</taxon>
        <taxon>Rhabditomorpha</taxon>
        <taxon>Strongyloidea</taxon>
        <taxon>Trichostrongylidae</taxon>
        <taxon>Haemonchus</taxon>
    </lineage>
</organism>
<proteinExistence type="predicted"/>
<dbReference type="InterPro" id="IPR052577">
    <property type="entry name" value="VWA7"/>
</dbReference>
<keyword evidence="2" id="KW-0964">Secreted</keyword>
<evidence type="ECO:0000313" key="6">
    <source>
        <dbReference type="WBParaSite" id="HCON_00170860-00001"/>
    </source>
</evidence>
<dbReference type="WBParaSite" id="HCON_00170860-00001">
    <property type="protein sequence ID" value="HCON_00170860-00001"/>
    <property type="gene ID" value="HCON_00170860"/>
</dbReference>
<dbReference type="Proteomes" id="UP000025227">
    <property type="component" value="Unplaced"/>
</dbReference>
<keyword evidence="3" id="KW-0732">Signal</keyword>
<dbReference type="AlphaFoldDB" id="A0A7I5EDU7"/>
<dbReference type="InterPro" id="IPR056861">
    <property type="entry name" value="HMCN1-like_VWA"/>
</dbReference>
<name>A0A7I5EDU7_HAECO</name>
<evidence type="ECO:0000256" key="1">
    <source>
        <dbReference type="ARBA" id="ARBA00004613"/>
    </source>
</evidence>
<evidence type="ECO:0000256" key="3">
    <source>
        <dbReference type="ARBA" id="ARBA00022729"/>
    </source>
</evidence>
<dbReference type="PANTHER" id="PTHR14905:SF7">
    <property type="entry name" value="VON WILLEBRAND FACTOR A DOMAIN-CONTAINING PROTEIN 7"/>
    <property type="match status" value="1"/>
</dbReference>
<feature type="domain" description="Hemicentin-1-like von Willebrand factor A" evidence="4">
    <location>
        <begin position="1"/>
        <end position="74"/>
    </location>
</feature>
<dbReference type="OrthoDB" id="5985519at2759"/>
<protein>
    <submittedName>
        <fullName evidence="6">Metallophos domain-containing protein</fullName>
    </submittedName>
</protein>
<accession>A0A7I5EDU7</accession>
<evidence type="ECO:0000259" key="4">
    <source>
        <dbReference type="Pfam" id="PF25106"/>
    </source>
</evidence>
<evidence type="ECO:0000256" key="2">
    <source>
        <dbReference type="ARBA" id="ARBA00022525"/>
    </source>
</evidence>
<comment type="subcellular location">
    <subcellularLocation>
        <location evidence="1">Secreted</location>
    </subcellularLocation>
</comment>